<organism evidence="4 5">
    <name type="scientific">Pseudobutyrivibrio ruminis</name>
    <dbReference type="NCBI Taxonomy" id="46206"/>
    <lineage>
        <taxon>Bacteria</taxon>
        <taxon>Bacillati</taxon>
        <taxon>Bacillota</taxon>
        <taxon>Clostridia</taxon>
        <taxon>Lachnospirales</taxon>
        <taxon>Lachnospiraceae</taxon>
        <taxon>Pseudobutyrivibrio</taxon>
    </lineage>
</organism>
<keyword evidence="1" id="KW-0479">Metal-binding</keyword>
<evidence type="ECO:0000313" key="5">
    <source>
        <dbReference type="Proteomes" id="UP000766246"/>
    </source>
</evidence>
<feature type="domain" description="SWIM-type" evidence="3">
    <location>
        <begin position="46"/>
        <end position="84"/>
    </location>
</feature>
<comment type="caution">
    <text evidence="4">The sequence shown here is derived from an EMBL/GenBank/DDBJ whole genome shotgun (WGS) entry which is preliminary data.</text>
</comment>
<dbReference type="Pfam" id="PF04434">
    <property type="entry name" value="SWIM"/>
    <property type="match status" value="1"/>
</dbReference>
<accession>A0A927U7B2</accession>
<keyword evidence="1" id="KW-0862">Zinc</keyword>
<gene>
    <name evidence="4" type="ORF">E7272_07110</name>
</gene>
<dbReference type="AlphaFoldDB" id="A0A927U7B2"/>
<evidence type="ECO:0000313" key="4">
    <source>
        <dbReference type="EMBL" id="MBE5919599.1"/>
    </source>
</evidence>
<dbReference type="EMBL" id="SVER01000015">
    <property type="protein sequence ID" value="MBE5919599.1"/>
    <property type="molecule type" value="Genomic_DNA"/>
</dbReference>
<protein>
    <recommendedName>
        <fullName evidence="3">SWIM-type domain-containing protein</fullName>
    </recommendedName>
</protein>
<keyword evidence="2" id="KW-0175">Coiled coil</keyword>
<evidence type="ECO:0000256" key="2">
    <source>
        <dbReference type="SAM" id="Coils"/>
    </source>
</evidence>
<sequence length="567" mass="66486">MKVNWESLFKSHIRERGYDYHADNRVRIISADEHKIEACVDGSDVYEIEIDVDAGNIINMECDCPYAAGGNNCKHMAAVLYEFFSEENSNKPESDHLTRLIQEKEMLREDIQQLLSKIPDEEKQILLTNLLINDSELRNTLKLKYDYILDAKQLLALRQEIDDIVDENCYHGYIDWNHAYDFCCSLKCFLEDRVEFIVDKGALKPAFELTNKIFMLIGSIDMDDSDGGSVMVAAKCYSIWKTIYQKADIDAKKRIKNWFLSYKEGRLLDWIEGYLLEFRNTELASPEELLVAMNEIDSMIEARGDSNDCGYMYSINEGRISLIDKRIDYMRRLGMSQPEIDDYCDKHMQFYAVRIRKLEEYIEAKAYGTAIDLLIKSKQLDSNDKALLTQHSDKLLELYKLTGSNEDYFVELQYNLLHCTQSDVNKFRELKSLYREKKINGWENIADLIIEKNRGSYVVYDFFIEESKFEQLMDDIEEDTNVYILDKYLKILSKEVPERVIHIYATYIKESMEQACDRNAYRSIVKYLKTMSFSEAGRVKAEEIANDLKMEYRRRPAMLDELMKIGF</sequence>
<evidence type="ECO:0000256" key="1">
    <source>
        <dbReference type="PROSITE-ProRule" id="PRU00325"/>
    </source>
</evidence>
<keyword evidence="1" id="KW-0863">Zinc-finger</keyword>
<dbReference type="InterPro" id="IPR007527">
    <property type="entry name" value="Znf_SWIM"/>
</dbReference>
<feature type="coiled-coil region" evidence="2">
    <location>
        <begin position="97"/>
        <end position="124"/>
    </location>
</feature>
<dbReference type="Proteomes" id="UP000766246">
    <property type="component" value="Unassembled WGS sequence"/>
</dbReference>
<evidence type="ECO:0000259" key="3">
    <source>
        <dbReference type="PROSITE" id="PS50966"/>
    </source>
</evidence>
<dbReference type="PROSITE" id="PS50966">
    <property type="entry name" value="ZF_SWIM"/>
    <property type="match status" value="1"/>
</dbReference>
<dbReference type="GO" id="GO:0008270">
    <property type="term" value="F:zinc ion binding"/>
    <property type="evidence" value="ECO:0007669"/>
    <property type="project" value="UniProtKB-KW"/>
</dbReference>
<proteinExistence type="predicted"/>
<reference evidence="4" key="1">
    <citation type="submission" date="2019-04" db="EMBL/GenBank/DDBJ databases">
        <title>Evolution of Biomass-Degrading Anaerobic Consortia Revealed by Metagenomics.</title>
        <authorList>
            <person name="Peng X."/>
        </authorList>
    </citation>
    <scope>NUCLEOTIDE SEQUENCE</scope>
    <source>
        <strain evidence="4">SIG311</strain>
    </source>
</reference>
<name>A0A927U7B2_9FIRM</name>